<dbReference type="GO" id="GO:0004252">
    <property type="term" value="F:serine-type endopeptidase activity"/>
    <property type="evidence" value="ECO:0007669"/>
    <property type="project" value="InterPro"/>
</dbReference>
<dbReference type="PROSITE" id="PS00138">
    <property type="entry name" value="SUBTILASE_SER"/>
    <property type="match status" value="1"/>
</dbReference>
<evidence type="ECO:0000313" key="6">
    <source>
        <dbReference type="EMBL" id="XBH19677.1"/>
    </source>
</evidence>
<keyword evidence="4" id="KW-0732">Signal</keyword>
<dbReference type="AlphaFoldDB" id="A0AAU7DQY7"/>
<organism evidence="6">
    <name type="scientific">Telmatobacter sp. DSM 110680</name>
    <dbReference type="NCBI Taxonomy" id="3036704"/>
    <lineage>
        <taxon>Bacteria</taxon>
        <taxon>Pseudomonadati</taxon>
        <taxon>Acidobacteriota</taxon>
        <taxon>Terriglobia</taxon>
        <taxon>Terriglobales</taxon>
        <taxon>Acidobacteriaceae</taxon>
        <taxon>Telmatobacter</taxon>
    </lineage>
</organism>
<sequence>MKTVLAASCLFAFAIVAPDYAQQPNLSKQFPLPHLSGGGHTVLPHSGVESREDIGIRAHTNYKIFVPAGRDQFGFAEGDVHANGTAADTASPVAGYYAETPASLGCLYGLAHAVPYCNPITLSNSNDAGGGSKAIAIVDAYDYPTALKDLTAYSKNFGLPVPTSSTFTVTWAGSKPSPDPACANVDGWQCWATESATDIEMAHAAAPHAHIYLVEAASNSFTDLFAAVTKAVALVKAAGGGEVSMSWGGSEWDTESSEDYRFNQSKVVVFAATGDVEGTEYPAVSPNVVAVGGTTVTRSPYTLDFEQEITWEDGGGGVSLYEPLPAYQKKLAAELPGRGIPDVAADANPRTGVWVYDSYQNTYSGMLQPWNIVGGTSVAAPLWAGIVNHGGSFAASSAAELTLIYNTAASSSYTRDYRDINYGTCGYYDGWYAQTGWDPCTGNGASTGQAGK</sequence>
<gene>
    <name evidence="6" type="ORF">P8935_10250</name>
</gene>
<feature type="chain" id="PRO_5043941282" description="Peptidase S53 domain-containing protein" evidence="4">
    <location>
        <begin position="22"/>
        <end position="452"/>
    </location>
</feature>
<reference evidence="6" key="1">
    <citation type="submission" date="2023-03" db="EMBL/GenBank/DDBJ databases">
        <title>Edaphobacter sp.</title>
        <authorList>
            <person name="Huber K.J."/>
            <person name="Papendorf J."/>
            <person name="Pilke C."/>
            <person name="Bunk B."/>
            <person name="Sproeer C."/>
            <person name="Pester M."/>
        </authorList>
    </citation>
    <scope>NUCLEOTIDE SEQUENCE</scope>
    <source>
        <strain evidence="6">DSM 110680</strain>
    </source>
</reference>
<keyword evidence="2" id="KW-0378">Hydrolase</keyword>
<dbReference type="PANTHER" id="PTHR14218:SF15">
    <property type="entry name" value="TRIPEPTIDYL-PEPTIDASE 1"/>
    <property type="match status" value="1"/>
</dbReference>
<dbReference type="InterPro" id="IPR000209">
    <property type="entry name" value="Peptidase_S8/S53_dom"/>
</dbReference>
<dbReference type="Gene3D" id="3.40.50.200">
    <property type="entry name" value="Peptidase S8/S53 domain"/>
    <property type="match status" value="1"/>
</dbReference>
<evidence type="ECO:0000256" key="1">
    <source>
        <dbReference type="ARBA" id="ARBA00022670"/>
    </source>
</evidence>
<dbReference type="EMBL" id="CP121196">
    <property type="protein sequence ID" value="XBH19677.1"/>
    <property type="molecule type" value="Genomic_DNA"/>
</dbReference>
<evidence type="ECO:0000256" key="3">
    <source>
        <dbReference type="ARBA" id="ARBA00022825"/>
    </source>
</evidence>
<proteinExistence type="predicted"/>
<keyword evidence="3" id="KW-0720">Serine protease</keyword>
<dbReference type="InterPro" id="IPR050819">
    <property type="entry name" value="Tripeptidyl-peptidase_I"/>
</dbReference>
<dbReference type="PROSITE" id="PS51695">
    <property type="entry name" value="SEDOLISIN"/>
    <property type="match status" value="1"/>
</dbReference>
<dbReference type="InterPro" id="IPR023828">
    <property type="entry name" value="Peptidase_S8_Ser-AS"/>
</dbReference>
<evidence type="ECO:0000259" key="5">
    <source>
        <dbReference type="PROSITE" id="PS51695"/>
    </source>
</evidence>
<dbReference type="GO" id="GO:0006508">
    <property type="term" value="P:proteolysis"/>
    <property type="evidence" value="ECO:0007669"/>
    <property type="project" value="UniProtKB-KW"/>
</dbReference>
<accession>A0AAU7DQY7</accession>
<dbReference type="PANTHER" id="PTHR14218">
    <property type="entry name" value="PROTEASE S8 TRIPEPTIDYL PEPTIDASE I CLN2"/>
    <property type="match status" value="1"/>
</dbReference>
<dbReference type="GO" id="GO:0008240">
    <property type="term" value="F:tripeptidyl-peptidase activity"/>
    <property type="evidence" value="ECO:0007669"/>
    <property type="project" value="TreeGrafter"/>
</dbReference>
<keyword evidence="1" id="KW-0645">Protease</keyword>
<name>A0AAU7DQY7_9BACT</name>
<protein>
    <recommendedName>
        <fullName evidence="5">Peptidase S53 domain-containing protein</fullName>
    </recommendedName>
</protein>
<dbReference type="RefSeq" id="WP_348264896.1">
    <property type="nucleotide sequence ID" value="NZ_CP121196.1"/>
</dbReference>
<evidence type="ECO:0000256" key="2">
    <source>
        <dbReference type="ARBA" id="ARBA00022801"/>
    </source>
</evidence>
<feature type="domain" description="Peptidase S53" evidence="5">
    <location>
        <begin position="112"/>
        <end position="452"/>
    </location>
</feature>
<dbReference type="InterPro" id="IPR030400">
    <property type="entry name" value="Sedolisin_dom"/>
</dbReference>
<dbReference type="InterPro" id="IPR036852">
    <property type="entry name" value="Peptidase_S8/S53_dom_sf"/>
</dbReference>
<dbReference type="SUPFAM" id="SSF52743">
    <property type="entry name" value="Subtilisin-like"/>
    <property type="match status" value="1"/>
</dbReference>
<evidence type="ECO:0000256" key="4">
    <source>
        <dbReference type="SAM" id="SignalP"/>
    </source>
</evidence>
<dbReference type="Pfam" id="PF00082">
    <property type="entry name" value="Peptidase_S8"/>
    <property type="match status" value="1"/>
</dbReference>
<feature type="signal peptide" evidence="4">
    <location>
        <begin position="1"/>
        <end position="21"/>
    </location>
</feature>